<feature type="transmembrane region" description="Helical" evidence="5">
    <location>
        <begin position="89"/>
        <end position="113"/>
    </location>
</feature>
<dbReference type="STRING" id="112498.A0A2D3VEN0"/>
<keyword evidence="3 5" id="KW-1133">Transmembrane helix</keyword>
<evidence type="ECO:0000313" key="7">
    <source>
        <dbReference type="EMBL" id="CZT19073.1"/>
    </source>
</evidence>
<dbReference type="InterPro" id="IPR008253">
    <property type="entry name" value="Marvel"/>
</dbReference>
<dbReference type="EMBL" id="FJUY01000006">
    <property type="protein sequence ID" value="CZT19073.1"/>
    <property type="molecule type" value="Genomic_DNA"/>
</dbReference>
<gene>
    <name evidence="7" type="ORF">RCC_04919</name>
</gene>
<keyword evidence="4 5" id="KW-0472">Membrane</keyword>
<evidence type="ECO:0000256" key="3">
    <source>
        <dbReference type="ARBA" id="ARBA00022989"/>
    </source>
</evidence>
<dbReference type="OrthoDB" id="2117453at2759"/>
<dbReference type="PANTHER" id="PTHR37451:SF1">
    <property type="entry name" value="MARVEL DOMAIN-CONTAINING PROTEIN"/>
    <property type="match status" value="1"/>
</dbReference>
<evidence type="ECO:0000256" key="2">
    <source>
        <dbReference type="ARBA" id="ARBA00022692"/>
    </source>
</evidence>
<evidence type="ECO:0000256" key="4">
    <source>
        <dbReference type="ARBA" id="ARBA00023136"/>
    </source>
</evidence>
<feature type="transmembrane region" description="Helical" evidence="5">
    <location>
        <begin position="125"/>
        <end position="151"/>
    </location>
</feature>
<keyword evidence="8" id="KW-1185">Reference proteome</keyword>
<feature type="transmembrane region" description="Helical" evidence="5">
    <location>
        <begin position="21"/>
        <end position="45"/>
    </location>
</feature>
<feature type="transmembrane region" description="Helical" evidence="5">
    <location>
        <begin position="57"/>
        <end position="77"/>
    </location>
</feature>
<proteinExistence type="predicted"/>
<organism evidence="7 8">
    <name type="scientific">Ramularia collo-cygni</name>
    <dbReference type="NCBI Taxonomy" id="112498"/>
    <lineage>
        <taxon>Eukaryota</taxon>
        <taxon>Fungi</taxon>
        <taxon>Dikarya</taxon>
        <taxon>Ascomycota</taxon>
        <taxon>Pezizomycotina</taxon>
        <taxon>Dothideomycetes</taxon>
        <taxon>Dothideomycetidae</taxon>
        <taxon>Mycosphaerellales</taxon>
        <taxon>Mycosphaerellaceae</taxon>
        <taxon>Ramularia</taxon>
    </lineage>
</organism>
<feature type="domain" description="MARVEL" evidence="6">
    <location>
        <begin position="18"/>
        <end position="145"/>
    </location>
</feature>
<protein>
    <recommendedName>
        <fullName evidence="6">MARVEL domain-containing protein</fullName>
    </recommendedName>
</protein>
<dbReference type="AlphaFoldDB" id="A0A2D3VEN0"/>
<dbReference type="GO" id="GO:0016020">
    <property type="term" value="C:membrane"/>
    <property type="evidence" value="ECO:0007669"/>
    <property type="project" value="UniProtKB-SubCell"/>
</dbReference>
<evidence type="ECO:0000259" key="6">
    <source>
        <dbReference type="Pfam" id="PF01284"/>
    </source>
</evidence>
<name>A0A2D3VEN0_9PEZI</name>
<sequence>MSATNQNKNNMGLLHNKTVHLALRAVQGVFAIIVLGLAGYVAHWWNGYWNASSPSEINFLIFCAVWTLLVLIYFVLAGTTSGARVHHPYAVLGLDAITMIFWFAGFIAVAVFVHNRGCFGGVCRAAKAAAVFGAFEWLLFAITTAISALALRGHKAGPVATV</sequence>
<evidence type="ECO:0000256" key="5">
    <source>
        <dbReference type="SAM" id="Phobius"/>
    </source>
</evidence>
<dbReference type="Pfam" id="PF01284">
    <property type="entry name" value="MARVEL"/>
    <property type="match status" value="1"/>
</dbReference>
<evidence type="ECO:0000256" key="1">
    <source>
        <dbReference type="ARBA" id="ARBA00004141"/>
    </source>
</evidence>
<dbReference type="PANTHER" id="PTHR37451">
    <property type="entry name" value="MARVEL DOMAIN"/>
    <property type="match status" value="1"/>
</dbReference>
<accession>A0A2D3VEN0</accession>
<dbReference type="GeneID" id="35600087"/>
<dbReference type="RefSeq" id="XP_023625963.1">
    <property type="nucleotide sequence ID" value="XM_023770195.1"/>
</dbReference>
<dbReference type="Proteomes" id="UP000225277">
    <property type="component" value="Unassembled WGS sequence"/>
</dbReference>
<comment type="subcellular location">
    <subcellularLocation>
        <location evidence="1">Membrane</location>
        <topology evidence="1">Multi-pass membrane protein</topology>
    </subcellularLocation>
</comment>
<evidence type="ECO:0000313" key="8">
    <source>
        <dbReference type="Proteomes" id="UP000225277"/>
    </source>
</evidence>
<reference evidence="7 8" key="1">
    <citation type="submission" date="2016-03" db="EMBL/GenBank/DDBJ databases">
        <authorList>
            <person name="Ploux O."/>
        </authorList>
    </citation>
    <scope>NUCLEOTIDE SEQUENCE [LARGE SCALE GENOMIC DNA]</scope>
    <source>
        <strain evidence="7 8">URUG2</strain>
    </source>
</reference>
<keyword evidence="2 5" id="KW-0812">Transmembrane</keyword>